<organism evidence="1">
    <name type="scientific">hydrothermal vent metagenome</name>
    <dbReference type="NCBI Taxonomy" id="652676"/>
    <lineage>
        <taxon>unclassified sequences</taxon>
        <taxon>metagenomes</taxon>
        <taxon>ecological metagenomes</taxon>
    </lineage>
</organism>
<sequence>MTETTLDSLVVKIRGDSAALRGQLADIEKDFNGLDSLAGNVGDSMSRAFQNFARSGELSFSSLKRTALSVLNDIANSAIQSGLNSIFGQGGGIGGFLGDLAGSVLFGRAGGGTVGARQPYLVGERGPELFVPESPGRIIPDGGRTTAPPFKSNNITINITNQGGGNDMTQRSAGQVAVAVRRAMDRAERDL</sequence>
<accession>A0A3B0R5X0</accession>
<evidence type="ECO:0000313" key="1">
    <source>
        <dbReference type="EMBL" id="VAV88844.1"/>
    </source>
</evidence>
<dbReference type="EMBL" id="UOED01000038">
    <property type="protein sequence ID" value="VAV88844.1"/>
    <property type="molecule type" value="Genomic_DNA"/>
</dbReference>
<name>A0A3B0R5X0_9ZZZZ</name>
<protein>
    <submittedName>
        <fullName evidence="1">Gene Transfer Agent tail tape measure</fullName>
    </submittedName>
</protein>
<reference evidence="1" key="1">
    <citation type="submission" date="2018-06" db="EMBL/GenBank/DDBJ databases">
        <authorList>
            <person name="Zhirakovskaya E."/>
        </authorList>
    </citation>
    <scope>NUCLEOTIDE SEQUENCE</scope>
</reference>
<gene>
    <name evidence="1" type="ORF">MNBD_ALPHA02-81</name>
</gene>
<dbReference type="AlphaFoldDB" id="A0A3B0R5X0"/>
<proteinExistence type="predicted"/>